<feature type="compositionally biased region" description="Low complexity" evidence="1">
    <location>
        <begin position="210"/>
        <end position="235"/>
    </location>
</feature>
<keyword evidence="2" id="KW-0966">Cell projection</keyword>
<evidence type="ECO:0000313" key="2">
    <source>
        <dbReference type="EMBL" id="TWG23896.1"/>
    </source>
</evidence>
<dbReference type="GO" id="GO:0005829">
    <property type="term" value="C:cytosol"/>
    <property type="evidence" value="ECO:0007669"/>
    <property type="project" value="TreeGrafter"/>
</dbReference>
<feature type="compositionally biased region" description="Low complexity" evidence="1">
    <location>
        <begin position="51"/>
        <end position="61"/>
    </location>
</feature>
<dbReference type="OrthoDB" id="4640801at2"/>
<dbReference type="GO" id="GO:0016887">
    <property type="term" value="F:ATP hydrolysis activity"/>
    <property type="evidence" value="ECO:0007669"/>
    <property type="project" value="TreeGrafter"/>
</dbReference>
<feature type="region of interest" description="Disordered" evidence="1">
    <location>
        <begin position="1"/>
        <end position="236"/>
    </location>
</feature>
<name>A0A561WJ53_ACTTI</name>
<dbReference type="GO" id="GO:0051782">
    <property type="term" value="P:negative regulation of cell division"/>
    <property type="evidence" value="ECO:0007669"/>
    <property type="project" value="TreeGrafter"/>
</dbReference>
<feature type="compositionally biased region" description="Pro residues" evidence="1">
    <location>
        <begin position="185"/>
        <end position="209"/>
    </location>
</feature>
<dbReference type="InterPro" id="IPR050625">
    <property type="entry name" value="ParA/MinD_ATPase"/>
</dbReference>
<proteinExistence type="predicted"/>
<keyword evidence="3" id="KW-1185">Reference proteome</keyword>
<dbReference type="GO" id="GO:0005524">
    <property type="term" value="F:ATP binding"/>
    <property type="evidence" value="ECO:0007669"/>
    <property type="project" value="TreeGrafter"/>
</dbReference>
<dbReference type="PANTHER" id="PTHR43384">
    <property type="entry name" value="SEPTUM SITE-DETERMINING PROTEIN MIND HOMOLOG, CHLOROPLASTIC-RELATED"/>
    <property type="match status" value="1"/>
</dbReference>
<feature type="compositionally biased region" description="Pro residues" evidence="1">
    <location>
        <begin position="155"/>
        <end position="170"/>
    </location>
</feature>
<comment type="caution">
    <text evidence="2">The sequence shown here is derived from an EMBL/GenBank/DDBJ whole genome shotgun (WGS) entry which is preliminary data.</text>
</comment>
<dbReference type="GO" id="GO:0009898">
    <property type="term" value="C:cytoplasmic side of plasma membrane"/>
    <property type="evidence" value="ECO:0007669"/>
    <property type="project" value="TreeGrafter"/>
</dbReference>
<dbReference type="RefSeq" id="WP_122977099.1">
    <property type="nucleotide sequence ID" value="NZ_BOMX01000044.1"/>
</dbReference>
<keyword evidence="2" id="KW-0282">Flagellum</keyword>
<sequence>MDGTETGWGRPAEPAPRWRALLDRARHGHRAEDAEEPPEPAAVPQQWGQQAPTPARAAARPVNPLDPRGYDGQRRAPEPEQRFPGGAEPQRPLPQRPINPLDPRWQARSEQQQHSFFDPPPRSPQPAAPPPPVAAPPPAAPPPAAAAPPARSVYPPAPGYPPPAPQPNGYPQPTGYPHRAAYPPAYAPAPVSPPATTAPPPAPPLPVQPGPAQSLPAQPPTAHAGPAAPSSPAGARIEWRQTRTDDGLDRAVAVMRRKLGQPRVLAFANPKGGVHKTTATVLAAATIGSVRGRGVLAWDDNELRGTLGLRAGSARHARTIKHLLADLARIESLHGDTLLQELDAYLRHASDGSYDVLAGEENPRFAQRLDQGTVRRVTDLLRRTHDVICVDTGNNVESVNWQTVMRMADQLVITTVPREDAAFTADWMLDVLEESGMGDMVANAVTLISCPSPGALPLLEDFKKHFATRTRAVAVVPYDPALEVGSSIEYADLQPDTRQAWLRAASVMLEPFAE</sequence>
<gene>
    <name evidence="2" type="ORF">FHX34_102448</name>
</gene>
<feature type="compositionally biased region" description="Basic and acidic residues" evidence="1">
    <location>
        <begin position="68"/>
        <end position="81"/>
    </location>
</feature>
<dbReference type="Proteomes" id="UP000320239">
    <property type="component" value="Unassembled WGS sequence"/>
</dbReference>
<protein>
    <submittedName>
        <fullName evidence="2">MinD-like ATPase involved in chromosome partitioning or flagellar assembly</fullName>
    </submittedName>
</protein>
<dbReference type="PANTHER" id="PTHR43384:SF14">
    <property type="entry name" value="ESX-1 SECRETION-ASSOCIATED PROTEIN ESPI"/>
    <property type="match status" value="1"/>
</dbReference>
<dbReference type="EMBL" id="VIWY01000002">
    <property type="protein sequence ID" value="TWG23896.1"/>
    <property type="molecule type" value="Genomic_DNA"/>
</dbReference>
<dbReference type="Gene3D" id="3.40.50.300">
    <property type="entry name" value="P-loop containing nucleotide triphosphate hydrolases"/>
    <property type="match status" value="1"/>
</dbReference>
<feature type="compositionally biased region" description="Pro residues" evidence="1">
    <location>
        <begin position="118"/>
        <end position="146"/>
    </location>
</feature>
<organism evidence="2 3">
    <name type="scientific">Actinoplanes teichomyceticus</name>
    <dbReference type="NCBI Taxonomy" id="1867"/>
    <lineage>
        <taxon>Bacteria</taxon>
        <taxon>Bacillati</taxon>
        <taxon>Actinomycetota</taxon>
        <taxon>Actinomycetes</taxon>
        <taxon>Micromonosporales</taxon>
        <taxon>Micromonosporaceae</taxon>
        <taxon>Actinoplanes</taxon>
    </lineage>
</organism>
<keyword evidence="2" id="KW-0969">Cilium</keyword>
<reference evidence="2 3" key="1">
    <citation type="submission" date="2019-06" db="EMBL/GenBank/DDBJ databases">
        <title>Sequencing the genomes of 1000 actinobacteria strains.</title>
        <authorList>
            <person name="Klenk H.-P."/>
        </authorList>
    </citation>
    <scope>NUCLEOTIDE SEQUENCE [LARGE SCALE GENOMIC DNA]</scope>
    <source>
        <strain evidence="2 3">DSM 43866</strain>
    </source>
</reference>
<dbReference type="AlphaFoldDB" id="A0A561WJ53"/>
<accession>A0A561WJ53</accession>
<evidence type="ECO:0000313" key="3">
    <source>
        <dbReference type="Proteomes" id="UP000320239"/>
    </source>
</evidence>
<evidence type="ECO:0000256" key="1">
    <source>
        <dbReference type="SAM" id="MobiDB-lite"/>
    </source>
</evidence>
<dbReference type="InterPro" id="IPR027417">
    <property type="entry name" value="P-loop_NTPase"/>
</dbReference>
<dbReference type="SUPFAM" id="SSF52540">
    <property type="entry name" value="P-loop containing nucleoside triphosphate hydrolases"/>
    <property type="match status" value="1"/>
</dbReference>